<accession>A0AAE1BA31</accession>
<evidence type="ECO:0000256" key="3">
    <source>
        <dbReference type="ARBA" id="ARBA00022989"/>
    </source>
</evidence>
<organism evidence="7 8">
    <name type="scientific">Elysia crispata</name>
    <name type="common">lettuce slug</name>
    <dbReference type="NCBI Taxonomy" id="231223"/>
    <lineage>
        <taxon>Eukaryota</taxon>
        <taxon>Metazoa</taxon>
        <taxon>Spiralia</taxon>
        <taxon>Lophotrochozoa</taxon>
        <taxon>Mollusca</taxon>
        <taxon>Gastropoda</taxon>
        <taxon>Heterobranchia</taxon>
        <taxon>Euthyneura</taxon>
        <taxon>Panpulmonata</taxon>
        <taxon>Sacoglossa</taxon>
        <taxon>Placobranchoidea</taxon>
        <taxon>Plakobranchidae</taxon>
        <taxon>Elysia</taxon>
    </lineage>
</organism>
<comment type="subcellular location">
    <subcellularLocation>
        <location evidence="1">Membrane</location>
        <topology evidence="1">Multi-pass membrane protein</topology>
    </subcellularLocation>
</comment>
<protein>
    <submittedName>
        <fullName evidence="7">Uncharacterized protein</fullName>
    </submittedName>
</protein>
<keyword evidence="8" id="KW-1185">Reference proteome</keyword>
<keyword evidence="6" id="KW-0732">Signal</keyword>
<keyword evidence="2 5" id="KW-0812">Transmembrane</keyword>
<evidence type="ECO:0000256" key="4">
    <source>
        <dbReference type="ARBA" id="ARBA00023136"/>
    </source>
</evidence>
<comment type="caution">
    <text evidence="7">The sequence shown here is derived from an EMBL/GenBank/DDBJ whole genome shotgun (WGS) entry which is preliminary data.</text>
</comment>
<name>A0AAE1BA31_9GAST</name>
<dbReference type="EMBL" id="JAWDGP010000232">
    <property type="protein sequence ID" value="KAK3802463.1"/>
    <property type="molecule type" value="Genomic_DNA"/>
</dbReference>
<dbReference type="Proteomes" id="UP001283361">
    <property type="component" value="Unassembled WGS sequence"/>
</dbReference>
<keyword evidence="3 5" id="KW-1133">Transmembrane helix</keyword>
<evidence type="ECO:0000313" key="7">
    <source>
        <dbReference type="EMBL" id="KAK3802463.1"/>
    </source>
</evidence>
<evidence type="ECO:0000256" key="2">
    <source>
        <dbReference type="ARBA" id="ARBA00022692"/>
    </source>
</evidence>
<dbReference type="Gene3D" id="1.20.140.150">
    <property type="match status" value="1"/>
</dbReference>
<feature type="transmembrane region" description="Helical" evidence="5">
    <location>
        <begin position="125"/>
        <end position="146"/>
    </location>
</feature>
<reference evidence="7" key="1">
    <citation type="journal article" date="2023" name="G3 (Bethesda)">
        <title>A reference genome for the long-term kleptoplast-retaining sea slug Elysia crispata morphotype clarki.</title>
        <authorList>
            <person name="Eastman K.E."/>
            <person name="Pendleton A.L."/>
            <person name="Shaikh M.A."/>
            <person name="Suttiyut T."/>
            <person name="Ogas R."/>
            <person name="Tomko P."/>
            <person name="Gavelis G."/>
            <person name="Widhalm J.R."/>
            <person name="Wisecaver J.H."/>
        </authorList>
    </citation>
    <scope>NUCLEOTIDE SEQUENCE</scope>
    <source>
        <strain evidence="7">ECLA1</strain>
    </source>
</reference>
<evidence type="ECO:0000313" key="8">
    <source>
        <dbReference type="Proteomes" id="UP001283361"/>
    </source>
</evidence>
<dbReference type="AlphaFoldDB" id="A0AAE1BA31"/>
<feature type="transmembrane region" description="Helical" evidence="5">
    <location>
        <begin position="191"/>
        <end position="212"/>
    </location>
</feature>
<dbReference type="InterPro" id="IPR004031">
    <property type="entry name" value="PMP22/EMP/MP20/Claudin"/>
</dbReference>
<dbReference type="GO" id="GO:0016020">
    <property type="term" value="C:membrane"/>
    <property type="evidence" value="ECO:0007669"/>
    <property type="project" value="UniProtKB-SubCell"/>
</dbReference>
<evidence type="ECO:0000256" key="6">
    <source>
        <dbReference type="SAM" id="SignalP"/>
    </source>
</evidence>
<sequence length="227" mass="24771">MKSSTIIVLLVSVTLLTVAAAPLPRDGSSSRSHHVSVDVCNCDETGQESSLQCDCDLRWLEHSLGLTAHWIAFTTTYWLYVEKISDTSTKFFQYLGLWRTCSDIQFYICLPRDGVADAAFNAVQAFAIFGFVALNVSFILMVLSMFCEKYKGNIEACWAIIILMFVSGGSWLIAVIVFGVKVANEVSDLRFSFGLAVTAGIISVVTGLVTILTRGEASNEAPARVDA</sequence>
<feature type="chain" id="PRO_5042224157" evidence="6">
    <location>
        <begin position="21"/>
        <end position="227"/>
    </location>
</feature>
<gene>
    <name evidence="7" type="ORF">RRG08_033102</name>
</gene>
<dbReference type="Pfam" id="PF00822">
    <property type="entry name" value="PMP22_Claudin"/>
    <property type="match status" value="1"/>
</dbReference>
<evidence type="ECO:0000256" key="1">
    <source>
        <dbReference type="ARBA" id="ARBA00004141"/>
    </source>
</evidence>
<proteinExistence type="predicted"/>
<keyword evidence="4 5" id="KW-0472">Membrane</keyword>
<feature type="signal peptide" evidence="6">
    <location>
        <begin position="1"/>
        <end position="20"/>
    </location>
</feature>
<feature type="transmembrane region" description="Helical" evidence="5">
    <location>
        <begin position="158"/>
        <end position="179"/>
    </location>
</feature>
<evidence type="ECO:0000256" key="5">
    <source>
        <dbReference type="SAM" id="Phobius"/>
    </source>
</evidence>